<sequence>MVSEAETGHTAGNDARSLSNWFLLSANRVTVAALLTAVCLGLLLVVGTLDLPFRSILRRADTIETMFQTLVGVLITGMTLVVSINQLVLSQEFGSLGRQRERMEKSMTFRKESEREFDWTGPPEPDRFLMTLVNTSVDRAEALRAVVGENPDRELRNRVDQLVERVSRSADGVTDALGDARFGEFTVMRAALAYNYSWKIYVVRRLFWEHEESLDEDEREAFGDLVDVLELFGPAEEFFKAHYLQWELVNLSRRILITGVPALITSVVAALYLKPGVVSGALLGVPSIIWLVSAGVTFALVPFFVFTAYVLRTASIAKETGAIGPFVLHESERAPLIDWSE</sequence>
<feature type="transmembrane region" description="Helical" evidence="1">
    <location>
        <begin position="21"/>
        <end position="46"/>
    </location>
</feature>
<evidence type="ECO:0000313" key="2">
    <source>
        <dbReference type="EMBL" id="MFC6724950.1"/>
    </source>
</evidence>
<keyword evidence="1" id="KW-0472">Membrane</keyword>
<organism evidence="2 3">
    <name type="scientific">Halobium palmae</name>
    <dbReference type="NCBI Taxonomy" id="1776492"/>
    <lineage>
        <taxon>Archaea</taxon>
        <taxon>Methanobacteriati</taxon>
        <taxon>Methanobacteriota</taxon>
        <taxon>Stenosarchaea group</taxon>
        <taxon>Halobacteria</taxon>
        <taxon>Halobacteriales</taxon>
        <taxon>Haloferacaceae</taxon>
        <taxon>Halobium</taxon>
    </lineage>
</organism>
<keyword evidence="3" id="KW-1185">Reference proteome</keyword>
<comment type="caution">
    <text evidence="2">The sequence shown here is derived from an EMBL/GenBank/DDBJ whole genome shotgun (WGS) entry which is preliminary data.</text>
</comment>
<keyword evidence="1" id="KW-0812">Transmembrane</keyword>
<evidence type="ECO:0000313" key="3">
    <source>
        <dbReference type="Proteomes" id="UP001596328"/>
    </source>
</evidence>
<proteinExistence type="predicted"/>
<feature type="transmembrane region" description="Helical" evidence="1">
    <location>
        <begin position="288"/>
        <end position="311"/>
    </location>
</feature>
<dbReference type="Pfam" id="PF25927">
    <property type="entry name" value="DUF7972"/>
    <property type="match status" value="1"/>
</dbReference>
<reference evidence="2 3" key="1">
    <citation type="journal article" date="2019" name="Int. J. Syst. Evol. Microbiol.">
        <title>The Global Catalogue of Microorganisms (GCM) 10K type strain sequencing project: providing services to taxonomists for standard genome sequencing and annotation.</title>
        <authorList>
            <consortium name="The Broad Institute Genomics Platform"/>
            <consortium name="The Broad Institute Genome Sequencing Center for Infectious Disease"/>
            <person name="Wu L."/>
            <person name="Ma J."/>
        </authorList>
    </citation>
    <scope>NUCLEOTIDE SEQUENCE [LARGE SCALE GENOMIC DNA]</scope>
    <source>
        <strain evidence="2 3">NBRC 111368</strain>
    </source>
</reference>
<dbReference type="InterPro" id="IPR058278">
    <property type="entry name" value="DUF7972"/>
</dbReference>
<feature type="transmembrane region" description="Helical" evidence="1">
    <location>
        <begin position="66"/>
        <end position="89"/>
    </location>
</feature>
<dbReference type="AlphaFoldDB" id="A0ABD5RZU5"/>
<dbReference type="EMBL" id="JBHSWU010000333">
    <property type="protein sequence ID" value="MFC6724950.1"/>
    <property type="molecule type" value="Genomic_DNA"/>
</dbReference>
<name>A0ABD5RZU5_9EURY</name>
<gene>
    <name evidence="2" type="ORF">ACFQE1_11315</name>
</gene>
<accession>A0ABD5RZU5</accession>
<dbReference type="Proteomes" id="UP001596328">
    <property type="component" value="Unassembled WGS sequence"/>
</dbReference>
<evidence type="ECO:0000256" key="1">
    <source>
        <dbReference type="SAM" id="Phobius"/>
    </source>
</evidence>
<keyword evidence="1" id="KW-1133">Transmembrane helix</keyword>
<feature type="transmembrane region" description="Helical" evidence="1">
    <location>
        <begin position="255"/>
        <end position="273"/>
    </location>
</feature>
<protein>
    <submittedName>
        <fullName evidence="2">Uncharacterized protein</fullName>
    </submittedName>
</protein>